<dbReference type="EMBL" id="JAFBBP010000001">
    <property type="protein sequence ID" value="MBM7491917.1"/>
    <property type="molecule type" value="Genomic_DNA"/>
</dbReference>
<accession>A0ABS2LVD1</accession>
<evidence type="ECO:0000256" key="1">
    <source>
        <dbReference type="SAM" id="MobiDB-lite"/>
    </source>
</evidence>
<proteinExistence type="predicted"/>
<organism evidence="2 3">
    <name type="scientific">Micromonospora luteifusca</name>
    <dbReference type="NCBI Taxonomy" id="709860"/>
    <lineage>
        <taxon>Bacteria</taxon>
        <taxon>Bacillati</taxon>
        <taxon>Actinomycetota</taxon>
        <taxon>Actinomycetes</taxon>
        <taxon>Micromonosporales</taxon>
        <taxon>Micromonosporaceae</taxon>
        <taxon>Micromonospora</taxon>
    </lineage>
</organism>
<sequence>MIRGPMSEDPEFQTVSMPDNYPGTTASPVRILPVQLGGRTIGYLWAAVTDDAAGFVERPDAGHVGLNARIGWVQRIRWAKANQVPPLQVLRQWAGKPEHAKAGFVPDVAAQEAPSLAALQAYAQQPEAQQP</sequence>
<reference evidence="2 3" key="1">
    <citation type="submission" date="2021-01" db="EMBL/GenBank/DDBJ databases">
        <title>Sequencing the genomes of 1000 actinobacteria strains.</title>
        <authorList>
            <person name="Klenk H.-P."/>
        </authorList>
    </citation>
    <scope>NUCLEOTIDE SEQUENCE [LARGE SCALE GENOMIC DNA]</scope>
    <source>
        <strain evidence="2 3">DSM 100204</strain>
    </source>
</reference>
<name>A0ABS2LVD1_9ACTN</name>
<gene>
    <name evidence="2" type="ORF">JOD64_003139</name>
</gene>
<keyword evidence="3" id="KW-1185">Reference proteome</keyword>
<evidence type="ECO:0000313" key="2">
    <source>
        <dbReference type="EMBL" id="MBM7491917.1"/>
    </source>
</evidence>
<dbReference type="Proteomes" id="UP000764837">
    <property type="component" value="Unassembled WGS sequence"/>
</dbReference>
<protein>
    <submittedName>
        <fullName evidence="2">Uncharacterized protein</fullName>
    </submittedName>
</protein>
<feature type="region of interest" description="Disordered" evidence="1">
    <location>
        <begin position="1"/>
        <end position="21"/>
    </location>
</feature>
<evidence type="ECO:0000313" key="3">
    <source>
        <dbReference type="Proteomes" id="UP000764837"/>
    </source>
</evidence>
<comment type="caution">
    <text evidence="2">The sequence shown here is derived from an EMBL/GenBank/DDBJ whole genome shotgun (WGS) entry which is preliminary data.</text>
</comment>